<dbReference type="GO" id="GO:0043138">
    <property type="term" value="F:3'-5' DNA helicase activity"/>
    <property type="evidence" value="ECO:0007669"/>
    <property type="project" value="TreeGrafter"/>
</dbReference>
<dbReference type="EMBL" id="BKZW01000002">
    <property type="protein sequence ID" value="GER90552.1"/>
    <property type="molecule type" value="Genomic_DNA"/>
</dbReference>
<dbReference type="PANTHER" id="PTHR11070:SF45">
    <property type="entry name" value="DNA 3'-5' HELICASE"/>
    <property type="match status" value="1"/>
</dbReference>
<dbReference type="InterPro" id="IPR035093">
    <property type="entry name" value="RelE/ParE_toxin_dom_sf"/>
</dbReference>
<evidence type="ECO:0000313" key="6">
    <source>
        <dbReference type="EMBL" id="GER90552.1"/>
    </source>
</evidence>
<evidence type="ECO:0000256" key="3">
    <source>
        <dbReference type="ARBA" id="ARBA00022806"/>
    </source>
</evidence>
<name>A0A5J4KTP4_9CHLR</name>
<keyword evidence="1" id="KW-0547">Nucleotide-binding</keyword>
<organism evidence="6 7">
    <name type="scientific">Dictyobacter vulcani</name>
    <dbReference type="NCBI Taxonomy" id="2607529"/>
    <lineage>
        <taxon>Bacteria</taxon>
        <taxon>Bacillati</taxon>
        <taxon>Chloroflexota</taxon>
        <taxon>Ktedonobacteria</taxon>
        <taxon>Ktedonobacterales</taxon>
        <taxon>Dictyobacteraceae</taxon>
        <taxon>Dictyobacter</taxon>
    </lineage>
</organism>
<keyword evidence="2" id="KW-0378">Hydrolase</keyword>
<evidence type="ECO:0000256" key="2">
    <source>
        <dbReference type="ARBA" id="ARBA00022801"/>
    </source>
</evidence>
<dbReference type="AlphaFoldDB" id="A0A5J4KTP4"/>
<keyword evidence="3" id="KW-0347">Helicase</keyword>
<comment type="caution">
    <text evidence="6">The sequence shown here is derived from an EMBL/GenBank/DDBJ whole genome shotgun (WGS) entry which is preliminary data.</text>
</comment>
<evidence type="ECO:0000259" key="5">
    <source>
        <dbReference type="Pfam" id="PF00580"/>
    </source>
</evidence>
<dbReference type="SUPFAM" id="SSF143011">
    <property type="entry name" value="RelE-like"/>
    <property type="match status" value="1"/>
</dbReference>
<dbReference type="Gene3D" id="3.40.50.300">
    <property type="entry name" value="P-loop containing nucleotide triphosphate hydrolases"/>
    <property type="match status" value="1"/>
</dbReference>
<dbReference type="Proteomes" id="UP000326912">
    <property type="component" value="Unassembled WGS sequence"/>
</dbReference>
<reference evidence="6 7" key="1">
    <citation type="submission" date="2019-10" db="EMBL/GenBank/DDBJ databases">
        <title>Dictyobacter vulcani sp. nov., within the class Ktedonobacteria, isolated from soil of volcanic Mt. Zao.</title>
        <authorList>
            <person name="Zheng Y."/>
            <person name="Wang C.M."/>
            <person name="Sakai Y."/>
            <person name="Abe K."/>
            <person name="Yokota A."/>
            <person name="Yabe S."/>
        </authorList>
    </citation>
    <scope>NUCLEOTIDE SEQUENCE [LARGE SCALE GENOMIC DNA]</scope>
    <source>
        <strain evidence="6 7">W12</strain>
    </source>
</reference>
<keyword evidence="4" id="KW-0067">ATP-binding</keyword>
<dbReference type="RefSeq" id="WP_151758280.1">
    <property type="nucleotide sequence ID" value="NZ_BKZW01000002.1"/>
</dbReference>
<dbReference type="GO" id="GO:0000725">
    <property type="term" value="P:recombinational repair"/>
    <property type="evidence" value="ECO:0007669"/>
    <property type="project" value="TreeGrafter"/>
</dbReference>
<dbReference type="SUPFAM" id="SSF52540">
    <property type="entry name" value="P-loop containing nucleoside triphosphate hydrolases"/>
    <property type="match status" value="1"/>
</dbReference>
<accession>A0A5J4KTP4</accession>
<dbReference type="Gene3D" id="3.30.2310.20">
    <property type="entry name" value="RelE-like"/>
    <property type="match status" value="1"/>
</dbReference>
<proteinExistence type="predicted"/>
<keyword evidence="7" id="KW-1185">Reference proteome</keyword>
<dbReference type="GO" id="GO:0005524">
    <property type="term" value="F:ATP binding"/>
    <property type="evidence" value="ECO:0007669"/>
    <property type="project" value="UniProtKB-KW"/>
</dbReference>
<dbReference type="Pfam" id="PF00580">
    <property type="entry name" value="UvrD-helicase"/>
    <property type="match status" value="1"/>
</dbReference>
<dbReference type="InterPro" id="IPR000212">
    <property type="entry name" value="DNA_helicase_UvrD/REP"/>
</dbReference>
<dbReference type="GO" id="GO:0003677">
    <property type="term" value="F:DNA binding"/>
    <property type="evidence" value="ECO:0007669"/>
    <property type="project" value="InterPro"/>
</dbReference>
<evidence type="ECO:0000256" key="1">
    <source>
        <dbReference type="ARBA" id="ARBA00022741"/>
    </source>
</evidence>
<dbReference type="InterPro" id="IPR014016">
    <property type="entry name" value="UvrD-like_ATP-bd"/>
</dbReference>
<evidence type="ECO:0000313" key="7">
    <source>
        <dbReference type="Proteomes" id="UP000326912"/>
    </source>
</evidence>
<dbReference type="PANTHER" id="PTHR11070">
    <property type="entry name" value="UVRD / RECB / PCRA DNA HELICASE FAMILY MEMBER"/>
    <property type="match status" value="1"/>
</dbReference>
<dbReference type="GO" id="GO:0016787">
    <property type="term" value="F:hydrolase activity"/>
    <property type="evidence" value="ECO:0007669"/>
    <property type="project" value="UniProtKB-KW"/>
</dbReference>
<feature type="domain" description="UvrD-like helicase ATP-binding" evidence="5">
    <location>
        <begin position="234"/>
        <end position="365"/>
    </location>
</feature>
<dbReference type="GO" id="GO:0005829">
    <property type="term" value="C:cytosol"/>
    <property type="evidence" value="ECO:0007669"/>
    <property type="project" value="TreeGrafter"/>
</dbReference>
<sequence>MSKKWDMVMKPAFLDYLLKLQPKEMKQVREKIELLEVNPLPDGKLKKQLTHMAGRPYRIRSGDYRIFYTCAQDVVCIYKMDDRDDDTYNDTAAPEAPPSSDVLGPTVISGDVSTSTSSQPDWDKMFMAPSDSNQLPEPITVELLNKLRVPASYHTRLLRIKDQERLLACPGVPDEILLRIDGYMFDPPMEEVIEQPNLVLNDVEDLLRYKEGELLAFLLKLSPDQERYASWSMHSSGPTLVKGGPGTGKSTVALYRIRSLLKQLLASGQRQPKILFTTYTNALIRSSEQLLRQLLGPDHQYVKVATADSIALKILASCHQENRYQIEKSSEHTKKLLARAIEETSFNGNQLQQLAQRDILKRMGNDYLMEEIEKIIIARQLTSQVDYAKTHAPAASSV</sequence>
<dbReference type="InterPro" id="IPR027417">
    <property type="entry name" value="P-loop_NTPase"/>
</dbReference>
<evidence type="ECO:0000256" key="4">
    <source>
        <dbReference type="ARBA" id="ARBA00022840"/>
    </source>
</evidence>
<protein>
    <recommendedName>
        <fullName evidence="5">UvrD-like helicase ATP-binding domain-containing protein</fullName>
    </recommendedName>
</protein>
<gene>
    <name evidence="6" type="ORF">KDW_47140</name>
</gene>